<accession>A0A4Y6PS79</accession>
<dbReference type="SUPFAM" id="SSF51182">
    <property type="entry name" value="RmlC-like cupins"/>
    <property type="match status" value="1"/>
</dbReference>
<evidence type="ECO:0000259" key="1">
    <source>
        <dbReference type="Pfam" id="PF07883"/>
    </source>
</evidence>
<dbReference type="PIRSF" id="PIRSF019307">
    <property type="entry name" value="UCP019307"/>
    <property type="match status" value="1"/>
</dbReference>
<protein>
    <submittedName>
        <fullName evidence="2">Cupin domain-containing protein</fullName>
    </submittedName>
</protein>
<dbReference type="InterPro" id="IPR047121">
    <property type="entry name" value="YjiB-like"/>
</dbReference>
<reference evidence="2 3" key="1">
    <citation type="submission" date="2019-06" db="EMBL/GenBank/DDBJ databases">
        <title>Persicimonas caeni gen. nov., sp. nov., a predatory bacterium isolated from solar saltern.</title>
        <authorList>
            <person name="Wang S."/>
        </authorList>
    </citation>
    <scope>NUCLEOTIDE SEQUENCE [LARGE SCALE GENOMIC DNA]</scope>
    <source>
        <strain evidence="2 3">YN101</strain>
    </source>
</reference>
<dbReference type="Gene3D" id="2.60.120.10">
    <property type="entry name" value="Jelly Rolls"/>
    <property type="match status" value="1"/>
</dbReference>
<organism evidence="2 3">
    <name type="scientific">Persicimonas caeni</name>
    <dbReference type="NCBI Taxonomy" id="2292766"/>
    <lineage>
        <taxon>Bacteria</taxon>
        <taxon>Deltaproteobacteria</taxon>
        <taxon>Bradymonadales</taxon>
        <taxon>Bradymonadaceae</taxon>
        <taxon>Persicimonas</taxon>
    </lineage>
</organism>
<name>A0A4Y6PS79_PERCE</name>
<proteinExistence type="predicted"/>
<dbReference type="OrthoDB" id="9791759at2"/>
<dbReference type="InterPro" id="IPR014500">
    <property type="entry name" value="UCP019307_cupin"/>
</dbReference>
<dbReference type="InterPro" id="IPR013096">
    <property type="entry name" value="Cupin_2"/>
</dbReference>
<dbReference type="Proteomes" id="UP000315995">
    <property type="component" value="Chromosome"/>
</dbReference>
<evidence type="ECO:0000313" key="2">
    <source>
        <dbReference type="EMBL" id="QDG51168.1"/>
    </source>
</evidence>
<keyword evidence="3" id="KW-1185">Reference proteome</keyword>
<feature type="domain" description="Cupin type-2" evidence="1">
    <location>
        <begin position="66"/>
        <end position="112"/>
    </location>
</feature>
<accession>A0A5B8Y9L6</accession>
<dbReference type="EMBL" id="CP041186">
    <property type="protein sequence ID" value="QDG51168.1"/>
    <property type="molecule type" value="Genomic_DNA"/>
</dbReference>
<dbReference type="PANTHER" id="PTHR36448">
    <property type="entry name" value="BLR7373 PROTEIN"/>
    <property type="match status" value="1"/>
</dbReference>
<evidence type="ECO:0000313" key="3">
    <source>
        <dbReference type="Proteomes" id="UP000315995"/>
    </source>
</evidence>
<dbReference type="AlphaFoldDB" id="A0A4Y6PS79"/>
<gene>
    <name evidence="2" type="ORF">FIV42_10590</name>
</gene>
<sequence>MEHFDTDDVRTYMLDDDGRIPNNPTFPLLVYPGAIPTGDDPVGFCKSRLGDNGWAGTWVNGVFDYHHYHSNTHEFLGVVAGRAKLALGGPEGVELEVEAGDAVVLPAGTGHKRLESSSDFRVVGAYPGGQSYDMNTGAPDERPEVVDNIRRVGPPDKDPLFGDAGPLVDIWGSV</sequence>
<dbReference type="PANTHER" id="PTHR36448:SF2">
    <property type="entry name" value="CUPIN TYPE-1 DOMAIN-CONTAINING PROTEIN"/>
    <property type="match status" value="1"/>
</dbReference>
<dbReference type="RefSeq" id="WP_141197653.1">
    <property type="nucleotide sequence ID" value="NZ_CP041186.1"/>
</dbReference>
<dbReference type="InterPro" id="IPR011051">
    <property type="entry name" value="RmlC_Cupin_sf"/>
</dbReference>
<dbReference type="CDD" id="cd02219">
    <property type="entry name" value="cupin_YjlB-like"/>
    <property type="match status" value="1"/>
</dbReference>
<dbReference type="Pfam" id="PF07883">
    <property type="entry name" value="Cupin_2"/>
    <property type="match status" value="1"/>
</dbReference>
<dbReference type="InterPro" id="IPR014710">
    <property type="entry name" value="RmlC-like_jellyroll"/>
</dbReference>